<accession>A0A0G0WWV6</accession>
<evidence type="ECO:0000256" key="1">
    <source>
        <dbReference type="SAM" id="Phobius"/>
    </source>
</evidence>
<protein>
    <submittedName>
        <fullName evidence="2">Uncharacterized protein</fullName>
    </submittedName>
</protein>
<reference evidence="2 3" key="1">
    <citation type="journal article" date="2015" name="Nature">
        <title>rRNA introns, odd ribosomes, and small enigmatic genomes across a large radiation of phyla.</title>
        <authorList>
            <person name="Brown C.T."/>
            <person name="Hug L.A."/>
            <person name="Thomas B.C."/>
            <person name="Sharon I."/>
            <person name="Castelle C.J."/>
            <person name="Singh A."/>
            <person name="Wilkins M.J."/>
            <person name="Williams K.H."/>
            <person name="Banfield J.F."/>
        </authorList>
    </citation>
    <scope>NUCLEOTIDE SEQUENCE [LARGE SCALE GENOMIC DNA]</scope>
</reference>
<proteinExistence type="predicted"/>
<organism evidence="2 3">
    <name type="scientific">candidate division WWE3 bacterium GW2011_GWB1_41_6</name>
    <dbReference type="NCBI Taxonomy" id="1619112"/>
    <lineage>
        <taxon>Bacteria</taxon>
        <taxon>Katanobacteria</taxon>
    </lineage>
</organism>
<keyword evidence="1" id="KW-1133">Transmembrane helix</keyword>
<comment type="caution">
    <text evidence="2">The sequence shown here is derived from an EMBL/GenBank/DDBJ whole genome shotgun (WGS) entry which is preliminary data.</text>
</comment>
<dbReference type="Proteomes" id="UP000034163">
    <property type="component" value="Unassembled WGS sequence"/>
</dbReference>
<keyword evidence="1" id="KW-0812">Transmembrane</keyword>
<feature type="transmembrane region" description="Helical" evidence="1">
    <location>
        <begin position="51"/>
        <end position="72"/>
    </location>
</feature>
<evidence type="ECO:0000313" key="3">
    <source>
        <dbReference type="Proteomes" id="UP000034163"/>
    </source>
</evidence>
<evidence type="ECO:0000313" key="2">
    <source>
        <dbReference type="EMBL" id="KKS17215.1"/>
    </source>
</evidence>
<feature type="transmembrane region" description="Helical" evidence="1">
    <location>
        <begin position="7"/>
        <end position="31"/>
    </location>
</feature>
<gene>
    <name evidence="2" type="ORF">UU72_C0005G0022</name>
</gene>
<dbReference type="EMBL" id="LCBS01000005">
    <property type="protein sequence ID" value="KKS17215.1"/>
    <property type="molecule type" value="Genomic_DNA"/>
</dbReference>
<sequence length="109" mass="12380">MKREQVFSLVYITFATGIIASVIQKTLINIFMFPLILRPDLSPQGLSHTKLITMLVVVIPFPIYVLGGIYYYYKNRNTQHSGAIIGLVLMFLLGLFAISAIRTVFWPEI</sequence>
<keyword evidence="1" id="KW-0472">Membrane</keyword>
<name>A0A0G0WWV6_UNCKA</name>
<feature type="transmembrane region" description="Helical" evidence="1">
    <location>
        <begin position="84"/>
        <end position="105"/>
    </location>
</feature>
<dbReference type="AlphaFoldDB" id="A0A0G0WWV6"/>